<comment type="caution">
    <text evidence="3">The sequence shown here is derived from an EMBL/GenBank/DDBJ whole genome shotgun (WGS) entry which is preliminary data.</text>
</comment>
<dbReference type="InterPro" id="IPR006311">
    <property type="entry name" value="TAT_signal"/>
</dbReference>
<dbReference type="SUPFAM" id="SSF69318">
    <property type="entry name" value="Integrin alpha N-terminal domain"/>
    <property type="match status" value="2"/>
</dbReference>
<evidence type="ECO:0000256" key="1">
    <source>
        <dbReference type="ARBA" id="ARBA00022729"/>
    </source>
</evidence>
<dbReference type="InterPro" id="IPR013517">
    <property type="entry name" value="FG-GAP"/>
</dbReference>
<dbReference type="Proteomes" id="UP001595712">
    <property type="component" value="Unassembled WGS sequence"/>
</dbReference>
<accession>A0ABV7Q4G0</accession>
<reference evidence="4" key="1">
    <citation type="journal article" date="2019" name="Int. J. Syst. Evol. Microbiol.">
        <title>The Global Catalogue of Microorganisms (GCM) 10K type strain sequencing project: providing services to taxonomists for standard genome sequencing and annotation.</title>
        <authorList>
            <consortium name="The Broad Institute Genomics Platform"/>
            <consortium name="The Broad Institute Genome Sequencing Center for Infectious Disease"/>
            <person name="Wu L."/>
            <person name="Ma J."/>
        </authorList>
    </citation>
    <scope>NUCLEOTIDE SEQUENCE [LARGE SCALE GENOMIC DNA]</scope>
    <source>
        <strain evidence="4">CGMCC 4.7396</strain>
    </source>
</reference>
<dbReference type="PANTHER" id="PTHR44103">
    <property type="entry name" value="PROPROTEIN CONVERTASE P"/>
    <property type="match status" value="1"/>
</dbReference>
<dbReference type="Gene3D" id="2.130.10.130">
    <property type="entry name" value="Integrin alpha, N-terminal"/>
    <property type="match status" value="2"/>
</dbReference>
<keyword evidence="1 2" id="KW-0732">Signal</keyword>
<dbReference type="PANTHER" id="PTHR44103:SF1">
    <property type="entry name" value="PROPROTEIN CONVERTASE P"/>
    <property type="match status" value="1"/>
</dbReference>
<dbReference type="InterPro" id="IPR028994">
    <property type="entry name" value="Integrin_alpha_N"/>
</dbReference>
<gene>
    <name evidence="3" type="ORF">ACFO8M_18585</name>
</gene>
<sequence>MNEASPEKPRRRAIGRTAAATAAVLGATLLAYPGAASAQTIDCTALGDNPRRSGISAALDAAIACDVEVRVTARAWNQLTVYATPAGELHLVATAEAVQEYLDFGPSDPTLELFEGTLAQTTSQWWALLSYDDPEAPLLDTPVGTLDWAGEIPVPTFAGTTANYEALAPGLDLTADVGSTVVGFRFTAADLEAWTALATGLRTDAGRVEVVDGSLRINDTDSKPDTEWTTPFTVRDAEGATYRADLDLAEDGALTVDLPDGTLAEATFPLTLSTQWADRSYRSNEWGAVTSAAPDSTLYRGDAGLDEPYFVAAGQAADAVSGAYCDTLAGAECTEEQAAAYWNFEWPMLSGLNPDTRYAFDYPVASAVFSVGAAEGEDCTAPGLNLTEEYSTATTWNDRPAVVRSANAGACESGTAVYDLTEAVASVWGDPVAAESITLGTADGAETARFDGGSARLDVYFDIAGLSYAGPHYSICDDTLATAPFFKTATPVYGDTLVKTWRSETLDLGLTWTATFTDATTGAVVLTTAPREVPLGDSPSYTLADPLPDGKYRIEYDFTSDSVNFSYRSAPCHLVVDTAAPEFLDVSVESGQRYVGDTIGVEVSTADEGFPDGLNALTVGCDTNACSEMQTVLTENGDFSFDFQVYETDEVFGLSLRDKAGNFAERKLIHLPATHSRNDFDGDRHQDLITVRKSDGALLFHAGRGDGTYAEAAVLATGWGHMEVTLAGDLTSDGLPDLLARDNRTGNLYTYPGDGDGGLGTRIKSGSGWNSMRLFTTGEFDTLGNLDLMAVRKSDGALVSYRGNGDGSFGAAWVRPGQWNGSVDMLVNVGNISGSDVDEFMARDARTGKYRIYHQAGVLADLADLEASSFNTRTFSQVVNAGDVDGDNYVDIVAVDAATGELVRESWHYDYGLHAITLDKSVGSGWGRIRLPTVRSEDTYDYSGDSKSDVLVRRGSDGKLYLYTGNGSGGFGPIGSWGTDLKNLNLLETAGDLNSDGFSDLIGRVASTGALYLYPGKGDGTYDYAARKRIGIGWNSMSAIVSGHDYNGDGKVDVIAREKSTGYLWLYAGKGDGTIGSRVKIGTGWNALRDITAAGDLDHDGRADIIAIRSSDNCMYFYGGKGNGTLKPGVKMSCNWVGYDSVAAVGDFNGDGHADWVSRRKSDGALYLYKGNGAGGYSSRTQIASGWTWANAIA</sequence>
<protein>
    <submittedName>
        <fullName evidence="3">FG-GAP repeat domain-containing protein</fullName>
    </submittedName>
</protein>
<feature type="chain" id="PRO_5046320071" evidence="2">
    <location>
        <begin position="39"/>
        <end position="1194"/>
    </location>
</feature>
<name>A0ABV7Q4G0_9ACTN</name>
<dbReference type="RefSeq" id="WP_387978298.1">
    <property type="nucleotide sequence ID" value="NZ_JBHRWO010000019.1"/>
</dbReference>
<organism evidence="3 4">
    <name type="scientific">Glycomyces rhizosphaerae</name>
    <dbReference type="NCBI Taxonomy" id="2054422"/>
    <lineage>
        <taxon>Bacteria</taxon>
        <taxon>Bacillati</taxon>
        <taxon>Actinomycetota</taxon>
        <taxon>Actinomycetes</taxon>
        <taxon>Glycomycetales</taxon>
        <taxon>Glycomycetaceae</taxon>
        <taxon>Glycomyces</taxon>
    </lineage>
</organism>
<evidence type="ECO:0000313" key="4">
    <source>
        <dbReference type="Proteomes" id="UP001595712"/>
    </source>
</evidence>
<dbReference type="Pfam" id="PF13517">
    <property type="entry name" value="FG-GAP_3"/>
    <property type="match status" value="3"/>
</dbReference>
<dbReference type="EMBL" id="JBHRWO010000019">
    <property type="protein sequence ID" value="MFC3494498.1"/>
    <property type="molecule type" value="Genomic_DNA"/>
</dbReference>
<feature type="signal peptide" evidence="2">
    <location>
        <begin position="1"/>
        <end position="38"/>
    </location>
</feature>
<evidence type="ECO:0000313" key="3">
    <source>
        <dbReference type="EMBL" id="MFC3494498.1"/>
    </source>
</evidence>
<keyword evidence="4" id="KW-1185">Reference proteome</keyword>
<proteinExistence type="predicted"/>
<dbReference type="PROSITE" id="PS51318">
    <property type="entry name" value="TAT"/>
    <property type="match status" value="1"/>
</dbReference>
<evidence type="ECO:0000256" key="2">
    <source>
        <dbReference type="SAM" id="SignalP"/>
    </source>
</evidence>